<reference evidence="1" key="1">
    <citation type="submission" date="2021-02" db="EMBL/GenBank/DDBJ databases">
        <authorList>
            <person name="Nowell W R."/>
        </authorList>
    </citation>
    <scope>NUCLEOTIDE SEQUENCE</scope>
</reference>
<accession>A0A822C3W1</accession>
<protein>
    <submittedName>
        <fullName evidence="1">Uncharacterized protein</fullName>
    </submittedName>
</protein>
<proteinExistence type="predicted"/>
<dbReference type="EMBL" id="CAJOBR010044008">
    <property type="protein sequence ID" value="CAF5033471.1"/>
    <property type="molecule type" value="Genomic_DNA"/>
</dbReference>
<sequence>RADNKGAFSYSGAVEKDDGKWNSVQVETSLSDMKTGQKSFVSNIGFTQKVTNKLAGEFQRNIDVKVQRQGLTLVDWSSESVTCKGNPTNVLTGLCQTATFNM</sequence>
<feature type="non-terminal residue" evidence="1">
    <location>
        <position position="1"/>
    </location>
</feature>
<dbReference type="AlphaFoldDB" id="A0A822C3W1"/>
<gene>
    <name evidence="1" type="ORF">QYT958_LOCUS40835</name>
</gene>
<name>A0A822C3W1_9BILA</name>
<evidence type="ECO:0000313" key="1">
    <source>
        <dbReference type="EMBL" id="CAF5033471.1"/>
    </source>
</evidence>
<comment type="caution">
    <text evidence="1">The sequence shown here is derived from an EMBL/GenBank/DDBJ whole genome shotgun (WGS) entry which is preliminary data.</text>
</comment>
<dbReference type="Proteomes" id="UP000663848">
    <property type="component" value="Unassembled WGS sequence"/>
</dbReference>
<feature type="non-terminal residue" evidence="1">
    <location>
        <position position="102"/>
    </location>
</feature>
<evidence type="ECO:0000313" key="2">
    <source>
        <dbReference type="Proteomes" id="UP000663848"/>
    </source>
</evidence>
<organism evidence="1 2">
    <name type="scientific">Rotaria socialis</name>
    <dbReference type="NCBI Taxonomy" id="392032"/>
    <lineage>
        <taxon>Eukaryota</taxon>
        <taxon>Metazoa</taxon>
        <taxon>Spiralia</taxon>
        <taxon>Gnathifera</taxon>
        <taxon>Rotifera</taxon>
        <taxon>Eurotatoria</taxon>
        <taxon>Bdelloidea</taxon>
        <taxon>Philodinida</taxon>
        <taxon>Philodinidae</taxon>
        <taxon>Rotaria</taxon>
    </lineage>
</organism>